<feature type="transmembrane region" description="Helical" evidence="7">
    <location>
        <begin position="169"/>
        <end position="188"/>
    </location>
</feature>
<dbReference type="EMBL" id="CP016397">
    <property type="protein sequence ID" value="ASQ47393.1"/>
    <property type="molecule type" value="Genomic_DNA"/>
</dbReference>
<feature type="transmembrane region" description="Helical" evidence="7">
    <location>
        <begin position="123"/>
        <end position="142"/>
    </location>
</feature>
<dbReference type="InterPro" id="IPR020846">
    <property type="entry name" value="MFS_dom"/>
</dbReference>
<feature type="transmembrane region" description="Helical" evidence="7">
    <location>
        <begin position="200"/>
        <end position="220"/>
    </location>
</feature>
<evidence type="ECO:0000256" key="7">
    <source>
        <dbReference type="SAM" id="Phobius"/>
    </source>
</evidence>
<dbReference type="InterPro" id="IPR036259">
    <property type="entry name" value="MFS_trans_sf"/>
</dbReference>
<proteinExistence type="predicted"/>
<evidence type="ECO:0000256" key="5">
    <source>
        <dbReference type="ARBA" id="ARBA00022989"/>
    </source>
</evidence>
<dbReference type="SUPFAM" id="SSF103473">
    <property type="entry name" value="MFS general substrate transporter"/>
    <property type="match status" value="1"/>
</dbReference>
<reference evidence="10" key="1">
    <citation type="submission" date="2016-07" db="EMBL/GenBank/DDBJ databases">
        <authorList>
            <person name="Florea S."/>
            <person name="Webb J.S."/>
            <person name="Jaromczyk J."/>
            <person name="Schardl C.L."/>
        </authorList>
    </citation>
    <scope>NUCLEOTIDE SEQUENCE [LARGE SCALE GENOMIC DNA]</scope>
    <source>
        <strain evidence="10">CDC-D5610</strain>
    </source>
</reference>
<organism evidence="9 10">
    <name type="scientific">Legionella clemsonensis</name>
    <dbReference type="NCBI Taxonomy" id="1867846"/>
    <lineage>
        <taxon>Bacteria</taxon>
        <taxon>Pseudomonadati</taxon>
        <taxon>Pseudomonadota</taxon>
        <taxon>Gammaproteobacteria</taxon>
        <taxon>Legionellales</taxon>
        <taxon>Legionellaceae</taxon>
        <taxon>Legionella</taxon>
    </lineage>
</organism>
<evidence type="ECO:0000256" key="6">
    <source>
        <dbReference type="ARBA" id="ARBA00023136"/>
    </source>
</evidence>
<keyword evidence="2" id="KW-0813">Transport</keyword>
<dbReference type="InterPro" id="IPR050171">
    <property type="entry name" value="MFS_Transporters"/>
</dbReference>
<dbReference type="Pfam" id="PF07690">
    <property type="entry name" value="MFS_1"/>
    <property type="match status" value="1"/>
</dbReference>
<dbReference type="PROSITE" id="PS50850">
    <property type="entry name" value="MFS"/>
    <property type="match status" value="1"/>
</dbReference>
<dbReference type="GO" id="GO:0005886">
    <property type="term" value="C:plasma membrane"/>
    <property type="evidence" value="ECO:0007669"/>
    <property type="project" value="UniProtKB-SubCell"/>
</dbReference>
<feature type="transmembrane region" description="Helical" evidence="7">
    <location>
        <begin position="6"/>
        <end position="25"/>
    </location>
</feature>
<evidence type="ECO:0000256" key="1">
    <source>
        <dbReference type="ARBA" id="ARBA00004651"/>
    </source>
</evidence>
<keyword evidence="3" id="KW-1003">Cell membrane</keyword>
<name>A0A222P6D3_9GAMM</name>
<accession>A0A222P6D3</accession>
<evidence type="ECO:0000313" key="10">
    <source>
        <dbReference type="Proteomes" id="UP000201728"/>
    </source>
</evidence>
<dbReference type="AlphaFoldDB" id="A0A222P6D3"/>
<dbReference type="KEGG" id="lcd:clem_14335"/>
<feature type="domain" description="Major facilitator superfamily (MFS) profile" evidence="8">
    <location>
        <begin position="168"/>
        <end position="354"/>
    </location>
</feature>
<feature type="transmembrane region" description="Helical" evidence="7">
    <location>
        <begin position="258"/>
        <end position="279"/>
    </location>
</feature>
<feature type="transmembrane region" description="Helical" evidence="7">
    <location>
        <begin position="55"/>
        <end position="78"/>
    </location>
</feature>
<feature type="transmembrane region" description="Helical" evidence="7">
    <location>
        <begin position="232"/>
        <end position="252"/>
    </location>
</feature>
<dbReference type="Gene3D" id="1.20.1250.20">
    <property type="entry name" value="MFS general substrate transporter like domains"/>
    <property type="match status" value="2"/>
</dbReference>
<dbReference type="PANTHER" id="PTHR23517">
    <property type="entry name" value="RESISTANCE PROTEIN MDTM, PUTATIVE-RELATED-RELATED"/>
    <property type="match status" value="1"/>
</dbReference>
<evidence type="ECO:0000259" key="8">
    <source>
        <dbReference type="PROSITE" id="PS50850"/>
    </source>
</evidence>
<evidence type="ECO:0000256" key="4">
    <source>
        <dbReference type="ARBA" id="ARBA00022692"/>
    </source>
</evidence>
<keyword evidence="10" id="KW-1185">Reference proteome</keyword>
<keyword evidence="6 7" id="KW-0472">Membrane</keyword>
<comment type="subcellular location">
    <subcellularLocation>
        <location evidence="1">Cell membrane</location>
        <topology evidence="1">Multi-pass membrane protein</topology>
    </subcellularLocation>
</comment>
<gene>
    <name evidence="9" type="ORF">clem_14335</name>
</gene>
<evidence type="ECO:0000256" key="2">
    <source>
        <dbReference type="ARBA" id="ARBA00022448"/>
    </source>
</evidence>
<sequence length="354" mass="39160">MEIGQIGFFVGFGSLLGGIISAAVIDLICPSSIVVVSLLMGSIGFYFIPMCRESYYYAFCTLLIGISTSLFISCNNTLLLKSVSRNEKKLRIVQSLKAVTENIGSSFSILLIMFFAAQNYATIFQILGITLLVLGVLAAKIIKKELNVVDVVNPANRLIQNRKGKKSTFFYAISSVFLIGILFAQQRIAYPLFLQERFNSYFTTGLLFWLDPIIVSLFQIKVTHLFSSIKLNMVMAIGAMFLGLGLFLLAIVKTLIGVILAIVVFILGEMLFMPASSVLCFESTDERKKGFSIGSWRIAYSLGLMVGPLISGWLMHHYSFNSCWYLASLIAATVVTISLIISYLNHSDLEQCIP</sequence>
<dbReference type="Proteomes" id="UP000201728">
    <property type="component" value="Chromosome"/>
</dbReference>
<evidence type="ECO:0000256" key="3">
    <source>
        <dbReference type="ARBA" id="ARBA00022475"/>
    </source>
</evidence>
<feature type="transmembrane region" description="Helical" evidence="7">
    <location>
        <begin position="299"/>
        <end position="318"/>
    </location>
</feature>
<keyword evidence="4 7" id="KW-0812">Transmembrane</keyword>
<evidence type="ECO:0000313" key="9">
    <source>
        <dbReference type="EMBL" id="ASQ47393.1"/>
    </source>
</evidence>
<feature type="transmembrane region" description="Helical" evidence="7">
    <location>
        <begin position="32"/>
        <end position="49"/>
    </location>
</feature>
<keyword evidence="5 7" id="KW-1133">Transmembrane helix</keyword>
<feature type="transmembrane region" description="Helical" evidence="7">
    <location>
        <begin position="324"/>
        <end position="344"/>
    </location>
</feature>
<protein>
    <submittedName>
        <fullName evidence="9">Multidrug resistance protein MdtH</fullName>
    </submittedName>
</protein>
<dbReference type="GO" id="GO:0022857">
    <property type="term" value="F:transmembrane transporter activity"/>
    <property type="evidence" value="ECO:0007669"/>
    <property type="project" value="InterPro"/>
</dbReference>
<dbReference type="InterPro" id="IPR011701">
    <property type="entry name" value="MFS"/>
</dbReference>